<keyword evidence="2" id="KW-0805">Transcription regulation</keyword>
<protein>
    <recommendedName>
        <fullName evidence="7">MADS-box domain-containing protein</fullName>
    </recommendedName>
</protein>
<dbReference type="STRING" id="670483.S7RHX4"/>
<dbReference type="GO" id="GO:0046983">
    <property type="term" value="F:protein dimerization activity"/>
    <property type="evidence" value="ECO:0007669"/>
    <property type="project" value="InterPro"/>
</dbReference>
<reference evidence="8 9" key="1">
    <citation type="journal article" date="2012" name="Science">
        <title>The Paleozoic origin of enzymatic lignin decomposition reconstructed from 31 fungal genomes.</title>
        <authorList>
            <person name="Floudas D."/>
            <person name="Binder M."/>
            <person name="Riley R."/>
            <person name="Barry K."/>
            <person name="Blanchette R.A."/>
            <person name="Henrissat B."/>
            <person name="Martinez A.T."/>
            <person name="Otillar R."/>
            <person name="Spatafora J.W."/>
            <person name="Yadav J.S."/>
            <person name="Aerts A."/>
            <person name="Benoit I."/>
            <person name="Boyd A."/>
            <person name="Carlson A."/>
            <person name="Copeland A."/>
            <person name="Coutinho P.M."/>
            <person name="de Vries R.P."/>
            <person name="Ferreira P."/>
            <person name="Findley K."/>
            <person name="Foster B."/>
            <person name="Gaskell J."/>
            <person name="Glotzer D."/>
            <person name="Gorecki P."/>
            <person name="Heitman J."/>
            <person name="Hesse C."/>
            <person name="Hori C."/>
            <person name="Igarashi K."/>
            <person name="Jurgens J.A."/>
            <person name="Kallen N."/>
            <person name="Kersten P."/>
            <person name="Kohler A."/>
            <person name="Kuees U."/>
            <person name="Kumar T.K.A."/>
            <person name="Kuo A."/>
            <person name="LaButti K."/>
            <person name="Larrondo L.F."/>
            <person name="Lindquist E."/>
            <person name="Ling A."/>
            <person name="Lombard V."/>
            <person name="Lucas S."/>
            <person name="Lundell T."/>
            <person name="Martin R."/>
            <person name="McLaughlin D.J."/>
            <person name="Morgenstern I."/>
            <person name="Morin E."/>
            <person name="Murat C."/>
            <person name="Nagy L.G."/>
            <person name="Nolan M."/>
            <person name="Ohm R.A."/>
            <person name="Patyshakuliyeva A."/>
            <person name="Rokas A."/>
            <person name="Ruiz-Duenas F.J."/>
            <person name="Sabat G."/>
            <person name="Salamov A."/>
            <person name="Samejima M."/>
            <person name="Schmutz J."/>
            <person name="Slot J.C."/>
            <person name="St John F."/>
            <person name="Stenlid J."/>
            <person name="Sun H."/>
            <person name="Sun S."/>
            <person name="Syed K."/>
            <person name="Tsang A."/>
            <person name="Wiebenga A."/>
            <person name="Young D."/>
            <person name="Pisabarro A."/>
            <person name="Eastwood D.C."/>
            <person name="Martin F."/>
            <person name="Cullen D."/>
            <person name="Grigoriev I.V."/>
            <person name="Hibbett D.S."/>
        </authorList>
    </citation>
    <scope>NUCLEOTIDE SEQUENCE [LARGE SCALE GENOMIC DNA]</scope>
    <source>
        <strain evidence="8 9">ATCC 11539</strain>
    </source>
</reference>
<keyword evidence="9" id="KW-1185">Reference proteome</keyword>
<sequence length="351" mass="38855">MGRRKIEIQPITTERNRSITFQKRKNGLFKKAYELGVLCSVDIAVVIFERTKTGETKCYEYSSDDLSDIVMRRMSFQGSKEVRSPRDFKDNVAKDEDEEDEDEDTHEGDNKKFGMAKGKAKAKVKNTTATSESPESKPLASPPENAPQPHNPLSFPFSAERGSAFPQPPPSSNPSFTPDLETIRWLAGLQAQASAAQTPHQEPWLPTLPPSYSESTTMAIPRLTHPGFPARNPLSLAFDELGLSPSSSSMRPAVPQFDWPIHQPDVQHISKFAAAKTSSSAPFAHQPPMPEIPDMSWLELLSAAPSHSQPSPPPPHPTPTYLHHDGLAMPQSDHESERSRKRQRGDGDAFS</sequence>
<evidence type="ECO:0000256" key="6">
    <source>
        <dbReference type="SAM" id="MobiDB-lite"/>
    </source>
</evidence>
<dbReference type="GO" id="GO:0000981">
    <property type="term" value="F:DNA-binding transcription factor activity, RNA polymerase II-specific"/>
    <property type="evidence" value="ECO:0007669"/>
    <property type="project" value="TreeGrafter"/>
</dbReference>
<evidence type="ECO:0000313" key="9">
    <source>
        <dbReference type="Proteomes" id="UP000030669"/>
    </source>
</evidence>
<feature type="compositionally biased region" description="Pro residues" evidence="6">
    <location>
        <begin position="140"/>
        <end position="150"/>
    </location>
</feature>
<dbReference type="InterPro" id="IPR036879">
    <property type="entry name" value="TF_MADSbox_sf"/>
</dbReference>
<dbReference type="InterPro" id="IPR002100">
    <property type="entry name" value="TF_MADSbox"/>
</dbReference>
<dbReference type="GO" id="GO:0045944">
    <property type="term" value="P:positive regulation of transcription by RNA polymerase II"/>
    <property type="evidence" value="ECO:0007669"/>
    <property type="project" value="TreeGrafter"/>
</dbReference>
<evidence type="ECO:0000256" key="2">
    <source>
        <dbReference type="ARBA" id="ARBA00023015"/>
    </source>
</evidence>
<dbReference type="RefSeq" id="XP_007867266.1">
    <property type="nucleotide sequence ID" value="XM_007869075.1"/>
</dbReference>
<keyword evidence="3" id="KW-0238">DNA-binding</keyword>
<feature type="compositionally biased region" description="Basic and acidic residues" evidence="6">
    <location>
        <begin position="80"/>
        <end position="94"/>
    </location>
</feature>
<evidence type="ECO:0000256" key="1">
    <source>
        <dbReference type="ARBA" id="ARBA00004123"/>
    </source>
</evidence>
<dbReference type="PRINTS" id="PR00404">
    <property type="entry name" value="MADSDOMAIN"/>
</dbReference>
<accession>S7RHX4</accession>
<dbReference type="PANTHER" id="PTHR11945:SF534">
    <property type="entry name" value="MYOCYTE-SPECIFIC ENHANCER FACTOR 2"/>
    <property type="match status" value="1"/>
</dbReference>
<dbReference type="EMBL" id="KB469304">
    <property type="protein sequence ID" value="EPQ53885.1"/>
    <property type="molecule type" value="Genomic_DNA"/>
</dbReference>
<evidence type="ECO:0000256" key="5">
    <source>
        <dbReference type="ARBA" id="ARBA00023242"/>
    </source>
</evidence>
<dbReference type="Proteomes" id="UP000030669">
    <property type="component" value="Unassembled WGS sequence"/>
</dbReference>
<evidence type="ECO:0000256" key="4">
    <source>
        <dbReference type="ARBA" id="ARBA00023163"/>
    </source>
</evidence>
<dbReference type="SUPFAM" id="SSF55455">
    <property type="entry name" value="SRF-like"/>
    <property type="match status" value="1"/>
</dbReference>
<dbReference type="OrthoDB" id="1898716at2759"/>
<dbReference type="PROSITE" id="PS50066">
    <property type="entry name" value="MADS_BOX_2"/>
    <property type="match status" value="1"/>
</dbReference>
<comment type="subcellular location">
    <subcellularLocation>
        <location evidence="1">Nucleus</location>
    </subcellularLocation>
</comment>
<evidence type="ECO:0000259" key="7">
    <source>
        <dbReference type="PROSITE" id="PS50066"/>
    </source>
</evidence>
<keyword evidence="5" id="KW-0539">Nucleus</keyword>
<dbReference type="Gene3D" id="3.40.1810.10">
    <property type="entry name" value="Transcription factor, MADS-box"/>
    <property type="match status" value="1"/>
</dbReference>
<feature type="compositionally biased region" description="Acidic residues" evidence="6">
    <location>
        <begin position="95"/>
        <end position="106"/>
    </location>
</feature>
<keyword evidence="4" id="KW-0804">Transcription</keyword>
<dbReference type="AlphaFoldDB" id="S7RHX4"/>
<dbReference type="PANTHER" id="PTHR11945">
    <property type="entry name" value="MADS BOX PROTEIN"/>
    <property type="match status" value="1"/>
</dbReference>
<gene>
    <name evidence="8" type="ORF">GLOTRDRAFT_116643</name>
</gene>
<name>S7RHX4_GLOTA</name>
<evidence type="ECO:0000313" key="8">
    <source>
        <dbReference type="EMBL" id="EPQ53885.1"/>
    </source>
</evidence>
<dbReference type="HOGENOM" id="CLU_790009_0_0_1"/>
<dbReference type="SMART" id="SM00432">
    <property type="entry name" value="MADS"/>
    <property type="match status" value="1"/>
</dbReference>
<dbReference type="Pfam" id="PF00319">
    <property type="entry name" value="SRF-TF"/>
    <property type="match status" value="1"/>
</dbReference>
<feature type="domain" description="MADS-box" evidence="7">
    <location>
        <begin position="1"/>
        <end position="51"/>
    </location>
</feature>
<dbReference type="GO" id="GO:0005634">
    <property type="term" value="C:nucleus"/>
    <property type="evidence" value="ECO:0007669"/>
    <property type="project" value="UniProtKB-SubCell"/>
</dbReference>
<feature type="region of interest" description="Disordered" evidence="6">
    <location>
        <begin position="77"/>
        <end position="212"/>
    </location>
</feature>
<evidence type="ECO:0000256" key="3">
    <source>
        <dbReference type="ARBA" id="ARBA00023125"/>
    </source>
</evidence>
<feature type="region of interest" description="Disordered" evidence="6">
    <location>
        <begin position="277"/>
        <end position="351"/>
    </location>
</feature>
<dbReference type="GeneID" id="19300210"/>
<dbReference type="eggNOG" id="KOG0014">
    <property type="taxonomic scope" value="Eukaryota"/>
</dbReference>
<feature type="compositionally biased region" description="Basic and acidic residues" evidence="6">
    <location>
        <begin position="322"/>
        <end position="351"/>
    </location>
</feature>
<dbReference type="GO" id="GO:0000978">
    <property type="term" value="F:RNA polymerase II cis-regulatory region sequence-specific DNA binding"/>
    <property type="evidence" value="ECO:0007669"/>
    <property type="project" value="TreeGrafter"/>
</dbReference>
<dbReference type="OMA" id="VWETHED"/>
<dbReference type="KEGG" id="gtr:GLOTRDRAFT_116643"/>
<proteinExistence type="predicted"/>
<organism evidence="8 9">
    <name type="scientific">Gloeophyllum trabeum (strain ATCC 11539 / FP-39264 / Madison 617)</name>
    <name type="common">Brown rot fungus</name>
    <dbReference type="NCBI Taxonomy" id="670483"/>
    <lineage>
        <taxon>Eukaryota</taxon>
        <taxon>Fungi</taxon>
        <taxon>Dikarya</taxon>
        <taxon>Basidiomycota</taxon>
        <taxon>Agaricomycotina</taxon>
        <taxon>Agaricomycetes</taxon>
        <taxon>Gloeophyllales</taxon>
        <taxon>Gloeophyllaceae</taxon>
        <taxon>Gloeophyllum</taxon>
    </lineage>
</organism>